<feature type="region of interest" description="Disordered" evidence="1">
    <location>
        <begin position="43"/>
        <end position="66"/>
    </location>
</feature>
<feature type="compositionally biased region" description="Polar residues" evidence="1">
    <location>
        <begin position="300"/>
        <end position="310"/>
    </location>
</feature>
<dbReference type="AlphaFoldDB" id="A0A183KS23"/>
<organism evidence="5">
    <name type="scientific">Schistosoma curassoni</name>
    <dbReference type="NCBI Taxonomy" id="6186"/>
    <lineage>
        <taxon>Eukaryota</taxon>
        <taxon>Metazoa</taxon>
        <taxon>Spiralia</taxon>
        <taxon>Lophotrochozoa</taxon>
        <taxon>Platyhelminthes</taxon>
        <taxon>Trematoda</taxon>
        <taxon>Digenea</taxon>
        <taxon>Strigeidida</taxon>
        <taxon>Schistosomatoidea</taxon>
        <taxon>Schistosomatidae</taxon>
        <taxon>Schistosoma</taxon>
    </lineage>
</organism>
<dbReference type="WBParaSite" id="SCUD_0001786301-mRNA-1">
    <property type="protein sequence ID" value="SCUD_0001786301-mRNA-1"/>
    <property type="gene ID" value="SCUD_0001786301"/>
</dbReference>
<evidence type="ECO:0000313" key="5">
    <source>
        <dbReference type="WBParaSite" id="SCUD_0001786301-mRNA-1"/>
    </source>
</evidence>
<feature type="transmembrane region" description="Helical" evidence="2">
    <location>
        <begin position="95"/>
        <end position="114"/>
    </location>
</feature>
<feature type="compositionally biased region" description="Low complexity" evidence="1">
    <location>
        <begin position="258"/>
        <end position="286"/>
    </location>
</feature>
<protein>
    <submittedName>
        <fullName evidence="5">BESS domain-containing protein</fullName>
    </submittedName>
</protein>
<keyword evidence="4" id="KW-1185">Reference proteome</keyword>
<dbReference type="EMBL" id="UZAK01040313">
    <property type="protein sequence ID" value="VDP64405.1"/>
    <property type="molecule type" value="Genomic_DNA"/>
</dbReference>
<evidence type="ECO:0000256" key="2">
    <source>
        <dbReference type="SAM" id="Phobius"/>
    </source>
</evidence>
<dbReference type="STRING" id="6186.A0A183KS23"/>
<feature type="region of interest" description="Disordered" evidence="1">
    <location>
        <begin position="256"/>
        <end position="310"/>
    </location>
</feature>
<dbReference type="Proteomes" id="UP000279833">
    <property type="component" value="Unassembled WGS sequence"/>
</dbReference>
<evidence type="ECO:0000256" key="1">
    <source>
        <dbReference type="SAM" id="MobiDB-lite"/>
    </source>
</evidence>
<reference evidence="3 4" key="2">
    <citation type="submission" date="2018-11" db="EMBL/GenBank/DDBJ databases">
        <authorList>
            <consortium name="Pathogen Informatics"/>
        </authorList>
    </citation>
    <scope>NUCLEOTIDE SEQUENCE [LARGE SCALE GENOMIC DNA]</scope>
    <source>
        <strain evidence="3">Dakar</strain>
        <strain evidence="4">Dakar, Senegal</strain>
    </source>
</reference>
<proteinExistence type="predicted"/>
<accession>A0A183KS23</accession>
<name>A0A183KS23_9TREM</name>
<evidence type="ECO:0000313" key="4">
    <source>
        <dbReference type="Proteomes" id="UP000279833"/>
    </source>
</evidence>
<keyword evidence="2" id="KW-0472">Membrane</keyword>
<sequence>MKSNKPRLITYNGLDIKRLWQHSDDSDEDLSSTSAHITRLGNNFNQSSGLSEIPSSSVPTNGVSDRNQLRTSTTAITGQIRKQQSPANRYDESRVYSSIYSNIIILAAGVIIIWDSQPPIRSSNRINQSDVNSPWTYTNQPSNQQNGNLDGALNTADSFEQLAALAEAQLNSNNLGMYDYSDPSVSTVFHQSQVISTAYQPQSGVNSCPISMTQNGQRSHIFGSVSVLPSFASGVISNGNSGHTNHEFVPSSSAYDLQGQQEQYSQSNQPVSLASSSSADLDNSNSRKFSSPVTGESVGQDPSSDTSQTTGFVCHNRVSEKIQKLVNTLKRPKRYPLPEYFLDDEDQVLVRPVVDPTAPRPRGLPSEPLIGEELVVSFLF</sequence>
<evidence type="ECO:0000313" key="3">
    <source>
        <dbReference type="EMBL" id="VDP64405.1"/>
    </source>
</evidence>
<reference evidence="5" key="1">
    <citation type="submission" date="2016-06" db="UniProtKB">
        <authorList>
            <consortium name="WormBaseParasite"/>
        </authorList>
    </citation>
    <scope>IDENTIFICATION</scope>
</reference>
<keyword evidence="2" id="KW-1133">Transmembrane helix</keyword>
<keyword evidence="2" id="KW-0812">Transmembrane</keyword>
<gene>
    <name evidence="3" type="ORF">SCUD_LOCUS17860</name>
</gene>